<dbReference type="SUPFAM" id="SSF51182">
    <property type="entry name" value="RmlC-like cupins"/>
    <property type="match status" value="1"/>
</dbReference>
<comment type="catalytic activity">
    <reaction evidence="9">
        <text>L-cysteine + O2 = 3-sulfino-L-alanine + H(+)</text>
        <dbReference type="Rhea" id="RHEA:20441"/>
        <dbReference type="ChEBI" id="CHEBI:15378"/>
        <dbReference type="ChEBI" id="CHEBI:15379"/>
        <dbReference type="ChEBI" id="CHEBI:35235"/>
        <dbReference type="ChEBI" id="CHEBI:61085"/>
        <dbReference type="EC" id="1.13.11.20"/>
    </reaction>
</comment>
<name>A0ABR1BG73_NECAM</name>
<dbReference type="InterPro" id="IPR011051">
    <property type="entry name" value="RmlC_Cupin_sf"/>
</dbReference>
<keyword evidence="7 9" id="KW-0560">Oxidoreductase</keyword>
<evidence type="ECO:0000256" key="5">
    <source>
        <dbReference type="ARBA" id="ARBA00022784"/>
    </source>
</evidence>
<evidence type="ECO:0000256" key="2">
    <source>
        <dbReference type="ARBA" id="ARBA00006622"/>
    </source>
</evidence>
<dbReference type="PANTHER" id="PTHR12918">
    <property type="entry name" value="CYSTEINE DIOXYGENASE"/>
    <property type="match status" value="1"/>
</dbReference>
<evidence type="ECO:0000256" key="7">
    <source>
        <dbReference type="ARBA" id="ARBA00023002"/>
    </source>
</evidence>
<comment type="cofactor">
    <cofactor evidence="9">
        <name>Fe cation</name>
        <dbReference type="ChEBI" id="CHEBI:24875"/>
    </cofactor>
    <text evidence="9">Binds 1 Fe cation per subunit.</text>
</comment>
<comment type="similarity">
    <text evidence="2 9">Belongs to the cysteine dioxygenase family.</text>
</comment>
<keyword evidence="11" id="KW-1185">Reference proteome</keyword>
<evidence type="ECO:0000313" key="10">
    <source>
        <dbReference type="EMBL" id="KAK6725443.1"/>
    </source>
</evidence>
<proteinExistence type="inferred from homology"/>
<dbReference type="EMBL" id="JAVFWL010000001">
    <property type="protein sequence ID" value="KAK6725443.1"/>
    <property type="molecule type" value="Genomic_DNA"/>
</dbReference>
<accession>A0ABR1BG73</accession>
<evidence type="ECO:0000256" key="1">
    <source>
        <dbReference type="ARBA" id="ARBA00004759"/>
    </source>
</evidence>
<dbReference type="PANTHER" id="PTHR12918:SF1">
    <property type="entry name" value="CYSTEINE DIOXYGENASE TYPE 1"/>
    <property type="match status" value="1"/>
</dbReference>
<comment type="pathway">
    <text evidence="1 9">Organosulfur biosynthesis; taurine biosynthesis; hypotaurine from L-cysteine: step 1/2.</text>
</comment>
<dbReference type="InterPro" id="IPR014710">
    <property type="entry name" value="RmlC-like_jellyroll"/>
</dbReference>
<evidence type="ECO:0000313" key="11">
    <source>
        <dbReference type="Proteomes" id="UP001303046"/>
    </source>
</evidence>
<keyword evidence="8 9" id="KW-0408">Iron</keyword>
<dbReference type="CDD" id="cd10548">
    <property type="entry name" value="cupin_CDO"/>
    <property type="match status" value="1"/>
</dbReference>
<dbReference type="Gene3D" id="2.60.120.10">
    <property type="entry name" value="Jelly Rolls"/>
    <property type="match status" value="1"/>
</dbReference>
<keyword evidence="5" id="KW-0883">Thioether bond</keyword>
<organism evidence="10 11">
    <name type="scientific">Necator americanus</name>
    <name type="common">Human hookworm</name>
    <dbReference type="NCBI Taxonomy" id="51031"/>
    <lineage>
        <taxon>Eukaryota</taxon>
        <taxon>Metazoa</taxon>
        <taxon>Ecdysozoa</taxon>
        <taxon>Nematoda</taxon>
        <taxon>Chromadorea</taxon>
        <taxon>Rhabditida</taxon>
        <taxon>Rhabditina</taxon>
        <taxon>Rhabditomorpha</taxon>
        <taxon>Strongyloidea</taxon>
        <taxon>Ancylostomatidae</taxon>
        <taxon>Bunostominae</taxon>
        <taxon>Necator</taxon>
    </lineage>
</organism>
<evidence type="ECO:0000256" key="4">
    <source>
        <dbReference type="ARBA" id="ARBA00022723"/>
    </source>
</evidence>
<dbReference type="InterPro" id="IPR010300">
    <property type="entry name" value="CDO_1"/>
</dbReference>
<keyword evidence="4 9" id="KW-0479">Metal-binding</keyword>
<dbReference type="EC" id="1.13.11.20" evidence="3 9"/>
<reference evidence="10 11" key="1">
    <citation type="submission" date="2023-08" db="EMBL/GenBank/DDBJ databases">
        <title>A Necator americanus chromosomal reference genome.</title>
        <authorList>
            <person name="Ilik V."/>
            <person name="Petrzelkova K.J."/>
            <person name="Pardy F."/>
            <person name="Fuh T."/>
            <person name="Niatou-Singa F.S."/>
            <person name="Gouil Q."/>
            <person name="Baker L."/>
            <person name="Ritchie M.E."/>
            <person name="Jex A.R."/>
            <person name="Gazzola D."/>
            <person name="Li H."/>
            <person name="Toshio Fujiwara R."/>
            <person name="Zhan B."/>
            <person name="Aroian R.V."/>
            <person name="Pafco B."/>
            <person name="Schwarz E.M."/>
        </authorList>
    </citation>
    <scope>NUCLEOTIDE SEQUENCE [LARGE SCALE GENOMIC DNA]</scope>
    <source>
        <strain evidence="10 11">Aroian</strain>
        <tissue evidence="10">Whole animal</tissue>
    </source>
</reference>
<comment type="caution">
    <text evidence="10">The sequence shown here is derived from an EMBL/GenBank/DDBJ whole genome shotgun (WGS) entry which is preliminary data.</text>
</comment>
<evidence type="ECO:0000256" key="3">
    <source>
        <dbReference type="ARBA" id="ARBA00013133"/>
    </source>
</evidence>
<evidence type="ECO:0000256" key="8">
    <source>
        <dbReference type="ARBA" id="ARBA00023004"/>
    </source>
</evidence>
<dbReference type="Pfam" id="PF05995">
    <property type="entry name" value="CDO_I"/>
    <property type="match status" value="1"/>
</dbReference>
<dbReference type="Proteomes" id="UP001303046">
    <property type="component" value="Unassembled WGS sequence"/>
</dbReference>
<sequence length="230" mass="26253">MSIILITDVLADAMIDLPGFYSFGRHQYYSLLEMEPLTAEIRSLFRDQHVNIEDVEKALLSYKSNQQDWSSFALFDERNYTRNLVDTGNGKYNMIVLCWGPGMCTNIHDHSGSYCFVKMLEGQLKETRFAYPKENSSIGPLSKTGESIISVNEVSYMSDELGLHRMENSSHSENAVSLHIYSPAYNKCSLFDQRTSQRHTSKVTFWSRYGKLSSSTELPFDRIHGSARKG</sequence>
<keyword evidence="6 9" id="KW-0223">Dioxygenase</keyword>
<gene>
    <name evidence="10" type="primary">Necator_chrI.g145</name>
    <name evidence="10" type="ORF">RB195_004024</name>
</gene>
<evidence type="ECO:0000256" key="6">
    <source>
        <dbReference type="ARBA" id="ARBA00022964"/>
    </source>
</evidence>
<evidence type="ECO:0000256" key="9">
    <source>
        <dbReference type="RuleBase" id="RU366010"/>
    </source>
</evidence>
<protein>
    <recommendedName>
        <fullName evidence="3 9">Cysteine dioxygenase</fullName>
        <ecNumber evidence="3 9">1.13.11.20</ecNumber>
    </recommendedName>
</protein>